<dbReference type="OrthoDB" id="2373610at2"/>
<dbReference type="Pfam" id="PF01636">
    <property type="entry name" value="APH"/>
    <property type="match status" value="1"/>
</dbReference>
<dbReference type="KEGG" id="tum:CBW65_23885"/>
<dbReference type="PANTHER" id="PTHR39179">
    <property type="entry name" value="SPORE COAT PROTEIN I"/>
    <property type="match status" value="1"/>
</dbReference>
<name>A0A1Y0IWK0_9BACL</name>
<accession>A0A1Y0IWK0</accession>
<dbReference type="SUPFAM" id="SSF56112">
    <property type="entry name" value="Protein kinase-like (PK-like)"/>
    <property type="match status" value="1"/>
</dbReference>
<keyword evidence="3" id="KW-1185">Reference proteome</keyword>
<dbReference type="GO" id="GO:0042601">
    <property type="term" value="C:endospore-forming forespore"/>
    <property type="evidence" value="ECO:0007669"/>
    <property type="project" value="TreeGrafter"/>
</dbReference>
<gene>
    <name evidence="2" type="ORF">CBW65_23885</name>
</gene>
<proteinExistence type="predicted"/>
<dbReference type="EMBL" id="CP021434">
    <property type="protein sequence ID" value="ARU63724.1"/>
    <property type="molecule type" value="Genomic_DNA"/>
</dbReference>
<evidence type="ECO:0000313" key="3">
    <source>
        <dbReference type="Proteomes" id="UP000195437"/>
    </source>
</evidence>
<dbReference type="RefSeq" id="WP_087459056.1">
    <property type="nucleotide sequence ID" value="NZ_CP021434.1"/>
</dbReference>
<reference evidence="3" key="1">
    <citation type="submission" date="2017-05" db="EMBL/GenBank/DDBJ databases">
        <authorList>
            <person name="Sung H."/>
        </authorList>
    </citation>
    <scope>NUCLEOTIDE SEQUENCE [LARGE SCALE GENOMIC DNA]</scope>
    <source>
        <strain evidence="3">AR23208</strain>
    </source>
</reference>
<dbReference type="AlphaFoldDB" id="A0A1Y0IWK0"/>
<dbReference type="Proteomes" id="UP000195437">
    <property type="component" value="Chromosome"/>
</dbReference>
<feature type="domain" description="Aminoglycoside phosphotransferase" evidence="1">
    <location>
        <begin position="32"/>
        <end position="237"/>
    </location>
</feature>
<dbReference type="InterPro" id="IPR047175">
    <property type="entry name" value="CotS-like"/>
</dbReference>
<protein>
    <recommendedName>
        <fullName evidence="1">Aminoglycoside phosphotransferase domain-containing protein</fullName>
    </recommendedName>
</protein>
<sequence length="313" mass="35685">MLTDGLLAKLEQAYGLTFSHAVKLRTVTGLQSSGGAMILKRYEGEGMKKRLDALGTALDVVVRSGVEIAPYLKTKDNAAYLSDRGVLWTMQPWLTGRHLSMHDPKERQAAAAALASLHRVPTARQVEKSFYLRVPPLWEKYRHRFDRAQDASLRTSALRDLWRPFAQRARQAVRDLQGPGFMRALERDTRRGALCHRDPAPHNFIWQGGTAALIDFDLAGLDVRAHDLYQLLNHALYLNGHAPGLFQEMVEAYDRTYPLCEDNRRVLDALMSYPSLVIREWYDFGKTGNKKALLPRLEWAALQEEKRYAELKK</sequence>
<dbReference type="Gene3D" id="3.30.200.20">
    <property type="entry name" value="Phosphorylase Kinase, domain 1"/>
    <property type="match status" value="1"/>
</dbReference>
<dbReference type="InterPro" id="IPR011009">
    <property type="entry name" value="Kinase-like_dom_sf"/>
</dbReference>
<evidence type="ECO:0000313" key="2">
    <source>
        <dbReference type="EMBL" id="ARU63724.1"/>
    </source>
</evidence>
<organism evidence="2 3">
    <name type="scientific">Tumebacillus avium</name>
    <dbReference type="NCBI Taxonomy" id="1903704"/>
    <lineage>
        <taxon>Bacteria</taxon>
        <taxon>Bacillati</taxon>
        <taxon>Bacillota</taxon>
        <taxon>Bacilli</taxon>
        <taxon>Bacillales</taxon>
        <taxon>Alicyclobacillaceae</taxon>
        <taxon>Tumebacillus</taxon>
    </lineage>
</organism>
<dbReference type="PANTHER" id="PTHR39179:SF3">
    <property type="entry name" value="COTS-RELATED PROTEIN"/>
    <property type="match status" value="1"/>
</dbReference>
<evidence type="ECO:0000259" key="1">
    <source>
        <dbReference type="Pfam" id="PF01636"/>
    </source>
</evidence>
<dbReference type="Gene3D" id="3.90.1200.10">
    <property type="match status" value="1"/>
</dbReference>
<dbReference type="InterPro" id="IPR002575">
    <property type="entry name" value="Aminoglycoside_PTrfase"/>
</dbReference>